<evidence type="ECO:0000313" key="2">
    <source>
        <dbReference type="Proteomes" id="UP001066276"/>
    </source>
</evidence>
<organism evidence="1 2">
    <name type="scientific">Pleurodeles waltl</name>
    <name type="common">Iberian ribbed newt</name>
    <dbReference type="NCBI Taxonomy" id="8319"/>
    <lineage>
        <taxon>Eukaryota</taxon>
        <taxon>Metazoa</taxon>
        <taxon>Chordata</taxon>
        <taxon>Craniata</taxon>
        <taxon>Vertebrata</taxon>
        <taxon>Euteleostomi</taxon>
        <taxon>Amphibia</taxon>
        <taxon>Batrachia</taxon>
        <taxon>Caudata</taxon>
        <taxon>Salamandroidea</taxon>
        <taxon>Salamandridae</taxon>
        <taxon>Pleurodelinae</taxon>
        <taxon>Pleurodeles</taxon>
    </lineage>
</organism>
<dbReference type="AlphaFoldDB" id="A0AAV7S9J3"/>
<name>A0AAV7S9J3_PLEWA</name>
<sequence>KDPRKGVDKAWSSCQDKLLDITGPLTRIFDLVESARLDGSFLDPEELSLWVQRCFCLLGNANSSFIHERRKGLLIKLDPKLVNLATVQPQLQSDGQLFGDSFIKDLGKYVATFISLTKAQQSMRK</sequence>
<feature type="non-terminal residue" evidence="1">
    <location>
        <position position="1"/>
    </location>
</feature>
<dbReference type="Proteomes" id="UP001066276">
    <property type="component" value="Chromosome 4_2"/>
</dbReference>
<proteinExistence type="predicted"/>
<comment type="caution">
    <text evidence="1">The sequence shown here is derived from an EMBL/GenBank/DDBJ whole genome shotgun (WGS) entry which is preliminary data.</text>
</comment>
<gene>
    <name evidence="1" type="ORF">NDU88_001226</name>
</gene>
<protein>
    <submittedName>
        <fullName evidence="1">Uncharacterized protein</fullName>
    </submittedName>
</protein>
<keyword evidence="2" id="KW-1185">Reference proteome</keyword>
<feature type="non-terminal residue" evidence="1">
    <location>
        <position position="125"/>
    </location>
</feature>
<evidence type="ECO:0000313" key="1">
    <source>
        <dbReference type="EMBL" id="KAJ1160733.1"/>
    </source>
</evidence>
<accession>A0AAV7S9J3</accession>
<dbReference type="EMBL" id="JANPWB010000008">
    <property type="protein sequence ID" value="KAJ1160733.1"/>
    <property type="molecule type" value="Genomic_DNA"/>
</dbReference>
<reference evidence="1" key="1">
    <citation type="journal article" date="2022" name="bioRxiv">
        <title>Sequencing and chromosome-scale assembly of the giantPleurodeles waltlgenome.</title>
        <authorList>
            <person name="Brown T."/>
            <person name="Elewa A."/>
            <person name="Iarovenko S."/>
            <person name="Subramanian E."/>
            <person name="Araus A.J."/>
            <person name="Petzold A."/>
            <person name="Susuki M."/>
            <person name="Suzuki K.-i.T."/>
            <person name="Hayashi T."/>
            <person name="Toyoda A."/>
            <person name="Oliveira C."/>
            <person name="Osipova E."/>
            <person name="Leigh N.D."/>
            <person name="Simon A."/>
            <person name="Yun M.H."/>
        </authorList>
    </citation>
    <scope>NUCLEOTIDE SEQUENCE</scope>
    <source>
        <strain evidence="1">20211129_DDA</strain>
        <tissue evidence="1">Liver</tissue>
    </source>
</reference>